<gene>
    <name evidence="2" type="ORF">MTR67_052336</name>
</gene>
<feature type="domain" description="Tf2-1-like SH3-like" evidence="1">
    <location>
        <begin position="97"/>
        <end position="160"/>
    </location>
</feature>
<dbReference type="InterPro" id="IPR056924">
    <property type="entry name" value="SH3_Tf2-1"/>
</dbReference>
<keyword evidence="3" id="KW-1185">Reference proteome</keyword>
<evidence type="ECO:0000259" key="1">
    <source>
        <dbReference type="Pfam" id="PF24626"/>
    </source>
</evidence>
<dbReference type="EMBL" id="CP133623">
    <property type="protein sequence ID" value="WMV58951.1"/>
    <property type="molecule type" value="Genomic_DNA"/>
</dbReference>
<dbReference type="InterPro" id="IPR043502">
    <property type="entry name" value="DNA/RNA_pol_sf"/>
</dbReference>
<dbReference type="Proteomes" id="UP001234989">
    <property type="component" value="Chromosome 12"/>
</dbReference>
<dbReference type="InterPro" id="IPR043128">
    <property type="entry name" value="Rev_trsase/Diguanyl_cyclase"/>
</dbReference>
<dbReference type="Gene3D" id="3.30.70.270">
    <property type="match status" value="1"/>
</dbReference>
<sequence length="218" mass="24310">MQIISFLGHILSDANIVVDTQKIEGVKSWPKPMTPTELTQKAAKFQWTEACEHSFLELKDRLTSTPVLALPESSEGYTVYCDASDVMLGCVLMQHGKVFLKVSPMKAVIQFGKKGKLSPRFIGSYRILRRVGQVAYELELPLGLESIDPVFHVSVLQKCVGDPSRVVLVEDVQIKEKLSYEETLVAILDRQGDGISVYISAVRVKVLSYLCQPVRRLG</sequence>
<accession>A0AAF1A0Y5</accession>
<dbReference type="SUPFAM" id="SSF56672">
    <property type="entry name" value="DNA/RNA polymerases"/>
    <property type="match status" value="1"/>
</dbReference>
<evidence type="ECO:0000313" key="3">
    <source>
        <dbReference type="Proteomes" id="UP001234989"/>
    </source>
</evidence>
<dbReference type="PANTHER" id="PTHR46148">
    <property type="entry name" value="CHROMO DOMAIN-CONTAINING PROTEIN"/>
    <property type="match status" value="1"/>
</dbReference>
<evidence type="ECO:0000313" key="2">
    <source>
        <dbReference type="EMBL" id="WMV58951.1"/>
    </source>
</evidence>
<dbReference type="AlphaFoldDB" id="A0AAF1A0Y5"/>
<reference evidence="2" key="1">
    <citation type="submission" date="2023-08" db="EMBL/GenBank/DDBJ databases">
        <title>A de novo genome assembly of Solanum verrucosum Schlechtendal, a Mexican diploid species geographically isolated from the other diploid A-genome species in potato relatives.</title>
        <authorList>
            <person name="Hosaka K."/>
        </authorList>
    </citation>
    <scope>NUCLEOTIDE SEQUENCE</scope>
    <source>
        <tissue evidence="2">Young leaves</tissue>
    </source>
</reference>
<proteinExistence type="predicted"/>
<name>A0AAF1A0Y5_SOLVR</name>
<protein>
    <recommendedName>
        <fullName evidence="1">Tf2-1-like SH3-like domain-containing protein</fullName>
    </recommendedName>
</protein>
<organism evidence="2 3">
    <name type="scientific">Solanum verrucosum</name>
    <dbReference type="NCBI Taxonomy" id="315347"/>
    <lineage>
        <taxon>Eukaryota</taxon>
        <taxon>Viridiplantae</taxon>
        <taxon>Streptophyta</taxon>
        <taxon>Embryophyta</taxon>
        <taxon>Tracheophyta</taxon>
        <taxon>Spermatophyta</taxon>
        <taxon>Magnoliopsida</taxon>
        <taxon>eudicotyledons</taxon>
        <taxon>Gunneridae</taxon>
        <taxon>Pentapetalae</taxon>
        <taxon>asterids</taxon>
        <taxon>lamiids</taxon>
        <taxon>Solanales</taxon>
        <taxon>Solanaceae</taxon>
        <taxon>Solanoideae</taxon>
        <taxon>Solaneae</taxon>
        <taxon>Solanum</taxon>
    </lineage>
</organism>
<dbReference type="PANTHER" id="PTHR46148:SF58">
    <property type="entry name" value="RETROTRANSPOSON PROTEIN"/>
    <property type="match status" value="1"/>
</dbReference>
<dbReference type="Pfam" id="PF24626">
    <property type="entry name" value="SH3_Tf2-1"/>
    <property type="match status" value="1"/>
</dbReference>